<dbReference type="RefSeq" id="WP_008508579.1">
    <property type="nucleotide sequence ID" value="NZ_CM001403.1"/>
</dbReference>
<dbReference type="Gene3D" id="2.120.10.30">
    <property type="entry name" value="TolB, C-terminal domain"/>
    <property type="match status" value="1"/>
</dbReference>
<dbReference type="InterPro" id="IPR014756">
    <property type="entry name" value="Ig_E-set"/>
</dbReference>
<evidence type="ECO:0000256" key="1">
    <source>
        <dbReference type="ARBA" id="ARBA00022737"/>
    </source>
</evidence>
<dbReference type="SUPFAM" id="SSF63825">
    <property type="entry name" value="YWTD domain"/>
    <property type="match status" value="1"/>
</dbReference>
<keyword evidence="2" id="KW-0812">Transmembrane</keyword>
<keyword evidence="2" id="KW-0472">Membrane</keyword>
<keyword evidence="2" id="KW-1133">Transmembrane helix</keyword>
<gene>
    <name evidence="4" type="ORF">Mucpa_3831</name>
</gene>
<sequence length="434" mass="46747">MNNYLKKTGMAIRYGLLPVILISFIFACKKSGTTSKTKYDPNLPVLINSFTPDSGGIRTKIVIFGSNFGSDKSIIKVFFTDNEKDRAATIVGVNNEIIYCLVPKQNGGINNIKVIIGTSTTIAKKTFQYTVAQSVSNIVGVTGVAGSINGSLSDGRIQRTFGIAALGNDELISFETLSSSVRYISVTDNKISTLQTGFDGTQPALNAARTKMYSIGRAAPHKVYAYSKSNLWQPQILSAQIPAAAGLIFSAALDDTEQWLYFRDKNGVFGRLEIANPTNIQVLNPTCGTAGGTDYSYLCYSKTDDCFYLTVQSLNGVYKVSKDGKTVETYAGFNGLGQLDAAKNTASFNSIAGICTDSEGNIYVVDSNTNLVRKINRKSGYVSTIAGIAGVFGGANGVPRLSSFNYPYCIQTDNNDNIFIGESWGCTIRKLAIE</sequence>
<dbReference type="HOGENOM" id="CLU_035704_1_0_10"/>
<dbReference type="SUPFAM" id="SSF81296">
    <property type="entry name" value="E set domains"/>
    <property type="match status" value="1"/>
</dbReference>
<dbReference type="InterPro" id="IPR011042">
    <property type="entry name" value="6-blade_b-propeller_TolB-like"/>
</dbReference>
<name>H1Y2E7_9SPHI</name>
<evidence type="ECO:0000313" key="5">
    <source>
        <dbReference type="Proteomes" id="UP000002774"/>
    </source>
</evidence>
<dbReference type="STRING" id="714943.Mucpa_3831"/>
<dbReference type="OrthoDB" id="791543at2"/>
<dbReference type="eggNOG" id="COG3391">
    <property type="taxonomic scope" value="Bacteria"/>
</dbReference>
<reference evidence="4" key="1">
    <citation type="submission" date="2011-09" db="EMBL/GenBank/DDBJ databases">
        <title>The permanent draft genome of Mucilaginibacter paludis DSM 18603.</title>
        <authorList>
            <consortium name="US DOE Joint Genome Institute (JGI-PGF)"/>
            <person name="Lucas S."/>
            <person name="Han J."/>
            <person name="Lapidus A."/>
            <person name="Bruce D."/>
            <person name="Goodwin L."/>
            <person name="Pitluck S."/>
            <person name="Peters L."/>
            <person name="Kyrpides N."/>
            <person name="Mavromatis K."/>
            <person name="Ivanova N."/>
            <person name="Mikhailova N."/>
            <person name="Held B."/>
            <person name="Detter J.C."/>
            <person name="Tapia R."/>
            <person name="Han C."/>
            <person name="Land M."/>
            <person name="Hauser L."/>
            <person name="Markowitz V."/>
            <person name="Cheng J.-F."/>
            <person name="Hugenholtz P."/>
            <person name="Woyke T."/>
            <person name="Wu D."/>
            <person name="Tindall B."/>
            <person name="Brambilla E."/>
            <person name="Klenk H.-P."/>
            <person name="Eisen J.A."/>
        </authorList>
    </citation>
    <scope>NUCLEOTIDE SEQUENCE [LARGE SCALE GENOMIC DNA]</scope>
    <source>
        <strain evidence="4">DSM 18603</strain>
    </source>
</reference>
<dbReference type="AlphaFoldDB" id="H1Y2E7"/>
<dbReference type="Proteomes" id="UP000002774">
    <property type="component" value="Chromosome"/>
</dbReference>
<evidence type="ECO:0000313" key="4">
    <source>
        <dbReference type="EMBL" id="EHQ27927.1"/>
    </source>
</evidence>
<dbReference type="InterPro" id="IPR002909">
    <property type="entry name" value="IPT_dom"/>
</dbReference>
<feature type="transmembrane region" description="Helical" evidence="2">
    <location>
        <begin position="12"/>
        <end position="28"/>
    </location>
</feature>
<dbReference type="EMBL" id="CM001403">
    <property type="protein sequence ID" value="EHQ27927.1"/>
    <property type="molecule type" value="Genomic_DNA"/>
</dbReference>
<dbReference type="PANTHER" id="PTHR13833:SF71">
    <property type="entry name" value="NHL DOMAIN-CONTAINING PROTEIN"/>
    <property type="match status" value="1"/>
</dbReference>
<dbReference type="Pfam" id="PF01833">
    <property type="entry name" value="TIG"/>
    <property type="match status" value="1"/>
</dbReference>
<accession>H1Y2E7</accession>
<evidence type="ECO:0000259" key="3">
    <source>
        <dbReference type="Pfam" id="PF01833"/>
    </source>
</evidence>
<evidence type="ECO:0000256" key="2">
    <source>
        <dbReference type="SAM" id="Phobius"/>
    </source>
</evidence>
<proteinExistence type="predicted"/>
<dbReference type="PROSITE" id="PS51257">
    <property type="entry name" value="PROKAR_LIPOPROTEIN"/>
    <property type="match status" value="1"/>
</dbReference>
<feature type="domain" description="IPT/TIG" evidence="3">
    <location>
        <begin position="47"/>
        <end position="129"/>
    </location>
</feature>
<protein>
    <submittedName>
        <fullName evidence="4">NHL repeat containing protein</fullName>
    </submittedName>
</protein>
<organism evidence="4 5">
    <name type="scientific">Mucilaginibacter paludis DSM 18603</name>
    <dbReference type="NCBI Taxonomy" id="714943"/>
    <lineage>
        <taxon>Bacteria</taxon>
        <taxon>Pseudomonadati</taxon>
        <taxon>Bacteroidota</taxon>
        <taxon>Sphingobacteriia</taxon>
        <taxon>Sphingobacteriales</taxon>
        <taxon>Sphingobacteriaceae</taxon>
        <taxon>Mucilaginibacter</taxon>
    </lineage>
</organism>
<dbReference type="Pfam" id="PF01436">
    <property type="entry name" value="NHL"/>
    <property type="match status" value="1"/>
</dbReference>
<keyword evidence="1" id="KW-0677">Repeat</keyword>
<dbReference type="InterPro" id="IPR013783">
    <property type="entry name" value="Ig-like_fold"/>
</dbReference>
<dbReference type="Gene3D" id="2.60.40.10">
    <property type="entry name" value="Immunoglobulins"/>
    <property type="match status" value="1"/>
</dbReference>
<keyword evidence="5" id="KW-1185">Reference proteome</keyword>
<dbReference type="CDD" id="cd00603">
    <property type="entry name" value="IPT_PCSR"/>
    <property type="match status" value="1"/>
</dbReference>
<dbReference type="PANTHER" id="PTHR13833">
    <property type="match status" value="1"/>
</dbReference>
<dbReference type="InterPro" id="IPR001258">
    <property type="entry name" value="NHL_repeat"/>
</dbReference>